<dbReference type="InterPro" id="IPR048960">
    <property type="entry name" value="POLQ-like_helical"/>
</dbReference>
<dbReference type="PROSITE" id="PS51194">
    <property type="entry name" value="HELICASE_CTER"/>
    <property type="match status" value="1"/>
</dbReference>
<dbReference type="Pfam" id="PF00271">
    <property type="entry name" value="Helicase_C"/>
    <property type="match status" value="1"/>
</dbReference>
<dbReference type="GO" id="GO:0016787">
    <property type="term" value="F:hydrolase activity"/>
    <property type="evidence" value="ECO:0007669"/>
    <property type="project" value="UniProtKB-KW"/>
</dbReference>
<dbReference type="Pfam" id="PF00270">
    <property type="entry name" value="DEAD"/>
    <property type="match status" value="1"/>
</dbReference>
<dbReference type="AlphaFoldDB" id="A0A2A6CDQ0"/>
<dbReference type="OrthoDB" id="2320933at2759"/>
<dbReference type="SMART" id="SM00490">
    <property type="entry name" value="HELICc"/>
    <property type="match status" value="1"/>
</dbReference>
<dbReference type="GO" id="GO:0043138">
    <property type="term" value="F:3'-5' DNA helicase activity"/>
    <property type="evidence" value="ECO:0007669"/>
    <property type="project" value="UniProtKB-EC"/>
</dbReference>
<dbReference type="Gene3D" id="1.10.150.20">
    <property type="entry name" value="5' to 3' exonuclease, C-terminal subdomain"/>
    <property type="match status" value="1"/>
</dbReference>
<reference evidence="11" key="2">
    <citation type="submission" date="2022-06" db="UniProtKB">
        <authorList>
            <consortium name="EnsemblMetazoa"/>
        </authorList>
    </citation>
    <scope>IDENTIFICATION</scope>
    <source>
        <strain evidence="11">PS312</strain>
    </source>
</reference>
<dbReference type="InterPro" id="IPR050474">
    <property type="entry name" value="Hel308_SKI2-like"/>
</dbReference>
<dbReference type="GO" id="GO:0097681">
    <property type="term" value="P:double-strand break repair via alternative nonhomologous end joining"/>
    <property type="evidence" value="ECO:0007669"/>
    <property type="project" value="EnsemblMetazoa"/>
</dbReference>
<dbReference type="GO" id="GO:0003676">
    <property type="term" value="F:nucleic acid binding"/>
    <property type="evidence" value="ECO:0007669"/>
    <property type="project" value="InterPro"/>
</dbReference>
<dbReference type="PANTHER" id="PTHR47961:SF12">
    <property type="entry name" value="HELICASE POLQ-LIKE"/>
    <property type="match status" value="1"/>
</dbReference>
<evidence type="ECO:0000256" key="4">
    <source>
        <dbReference type="ARBA" id="ARBA00022801"/>
    </source>
</evidence>
<dbReference type="SUPFAM" id="SSF52540">
    <property type="entry name" value="P-loop containing nucleoside triphosphate hydrolases"/>
    <property type="match status" value="1"/>
</dbReference>
<evidence type="ECO:0000256" key="3">
    <source>
        <dbReference type="ARBA" id="ARBA00022763"/>
    </source>
</evidence>
<keyword evidence="7" id="KW-0234">DNA repair</keyword>
<keyword evidence="2" id="KW-0547">Nucleotide-binding</keyword>
<evidence type="ECO:0000256" key="6">
    <source>
        <dbReference type="ARBA" id="ARBA00022840"/>
    </source>
</evidence>
<evidence type="ECO:0000256" key="5">
    <source>
        <dbReference type="ARBA" id="ARBA00022806"/>
    </source>
</evidence>
<dbReference type="CDD" id="cd18795">
    <property type="entry name" value="SF2_C_Ski2"/>
    <property type="match status" value="1"/>
</dbReference>
<evidence type="ECO:0000256" key="9">
    <source>
        <dbReference type="ARBA" id="ARBA00048988"/>
    </source>
</evidence>
<name>A0A2A6CDQ0_PRIPA</name>
<keyword evidence="8" id="KW-0539">Nucleus</keyword>
<evidence type="ECO:0000256" key="1">
    <source>
        <dbReference type="ARBA" id="ARBA00004123"/>
    </source>
</evidence>
<dbReference type="InterPro" id="IPR001650">
    <property type="entry name" value="Helicase_C-like"/>
</dbReference>
<dbReference type="GO" id="GO:0000712">
    <property type="term" value="P:resolution of meiotic recombination intermediates"/>
    <property type="evidence" value="ECO:0007669"/>
    <property type="project" value="EnsemblMetazoa"/>
</dbReference>
<dbReference type="FunFam" id="3.40.50.300:FF:000813">
    <property type="entry name" value="helicase POLQ-like isoform X1"/>
    <property type="match status" value="1"/>
</dbReference>
<keyword evidence="6" id="KW-0067">ATP-binding</keyword>
<dbReference type="EnsemblMetazoa" id="PPA02747.1">
    <property type="protein sequence ID" value="PPA02747.1"/>
    <property type="gene ID" value="WBGene00092301"/>
</dbReference>
<dbReference type="SMART" id="SM00487">
    <property type="entry name" value="DEXDc"/>
    <property type="match status" value="1"/>
</dbReference>
<sequence>MTPPRRSAALRQTADATASFLDASELLESDLKTPRRSPRMHSNSSGVNKPYKSPFARKPSINNLGERLAQTHLPTGQKRRSTTAITPLRAETGGGGQHPLNPESITSPLRAKQTTTSTTPRSRKSYIVPAPLPPLGLPEIDSDSGVSSQGSIDDFDFCGLSAEAQNIYKNKRGITQLYDWQKECLSDARVRKGDNVIVCLPTGAGKTLVAEVLMLREAIVHGRNSLLVLPYVAIVQEKMTSLAAFETAFGIHIEEYAASKGRLPPIKRSATRRSIYVATIEKANMLINSLIESGRLDDLGLVVVDELHMIGDGARGARIESMLTKYLHKGRGQVVGISATLTNMGELAAFMRAFVYSTEFRPVDLVEIIKIGQRLLQVDKRTKELKHYADLPPNALASRDPDGICQLLQQVIPRHSAIIFCPTKKNAENVAVMIARAVPKQLREVRKTDRQALIELIREEGDGKTEEALERCIETGVAWHHSGLTHDERKHIEAAYVSGVLCVLCATSTLAAGVNLPARRVIIKQPVVGRDRLRKAQYLQMIGRAGRAGFDEKGEAVTIVRAGPEERMFREMLAHEEMRCESALAAPEELASLVLDLLSLKVATTVAELDAVLGATLLVQQKGAEEMSRLITATLDTLYAQQLVERGEGEEQAAEGEKTLAVTEEGAAAFGASVAPADSCVLRKDLLSTLKSGVNFSSHLHLLYIVAPYDLTCAIDWDLYYKEFSSLPDSEKALLERAGISMVRIVQQIASRAPLHEGDTALRLYLALLMQHIWRQEPHVEVAARFGVERGWLQAALQQTVSHAAAIARFAERLPTTLWPLKLLLPELVARLSDCTRPELAPLMRLDLVKRRRAAQLHAAGYKTITDVAHANPDVMRQRVENLGRYQATKMIQSAKALLRDQIDEKLEEMAEMGLSTEQLEAMRGTMT</sequence>
<dbReference type="Pfam" id="PF21099">
    <property type="entry name" value="POLQ_helical"/>
    <property type="match status" value="1"/>
</dbReference>
<keyword evidence="4" id="KW-0378">Hydrolase</keyword>
<comment type="catalytic activity">
    <reaction evidence="9">
        <text>ATP + H2O = ADP + phosphate + H(+)</text>
        <dbReference type="Rhea" id="RHEA:13065"/>
        <dbReference type="ChEBI" id="CHEBI:15377"/>
        <dbReference type="ChEBI" id="CHEBI:15378"/>
        <dbReference type="ChEBI" id="CHEBI:30616"/>
        <dbReference type="ChEBI" id="CHEBI:43474"/>
        <dbReference type="ChEBI" id="CHEBI:456216"/>
        <dbReference type="EC" id="5.6.2.4"/>
    </reaction>
</comment>
<comment type="subcellular location">
    <subcellularLocation>
        <location evidence="1">Nucleus</location>
    </subcellularLocation>
</comment>
<keyword evidence="12" id="KW-1185">Reference proteome</keyword>
<evidence type="ECO:0000313" key="12">
    <source>
        <dbReference type="Proteomes" id="UP000005239"/>
    </source>
</evidence>
<dbReference type="InterPro" id="IPR027417">
    <property type="entry name" value="P-loop_NTPase"/>
</dbReference>
<organism evidence="11 12">
    <name type="scientific">Pristionchus pacificus</name>
    <name type="common">Parasitic nematode worm</name>
    <dbReference type="NCBI Taxonomy" id="54126"/>
    <lineage>
        <taxon>Eukaryota</taxon>
        <taxon>Metazoa</taxon>
        <taxon>Ecdysozoa</taxon>
        <taxon>Nematoda</taxon>
        <taxon>Chromadorea</taxon>
        <taxon>Rhabditida</taxon>
        <taxon>Rhabditina</taxon>
        <taxon>Diplogasteromorpha</taxon>
        <taxon>Diplogasteroidea</taxon>
        <taxon>Neodiplogasteridae</taxon>
        <taxon>Pristionchus</taxon>
    </lineage>
</organism>
<evidence type="ECO:0000313" key="11">
    <source>
        <dbReference type="EnsemblMetazoa" id="PPA02747.1"/>
    </source>
</evidence>
<dbReference type="GO" id="GO:0010792">
    <property type="term" value="P:DNA double-strand break processing involved in repair via single-strand annealing"/>
    <property type="evidence" value="ECO:0007669"/>
    <property type="project" value="EnsemblMetazoa"/>
</dbReference>
<keyword evidence="5" id="KW-0347">Helicase</keyword>
<dbReference type="PANTHER" id="PTHR47961">
    <property type="entry name" value="DNA POLYMERASE THETA, PUTATIVE (AFU_ORTHOLOGUE AFUA_1G05260)-RELATED"/>
    <property type="match status" value="1"/>
</dbReference>
<accession>A0A8R1U529</accession>
<dbReference type="GO" id="GO:0005634">
    <property type="term" value="C:nucleus"/>
    <property type="evidence" value="ECO:0007669"/>
    <property type="project" value="UniProtKB-SubCell"/>
</dbReference>
<dbReference type="Pfam" id="PF20470">
    <property type="entry name" value="HTH_61"/>
    <property type="match status" value="1"/>
</dbReference>
<dbReference type="Gene3D" id="3.40.50.300">
    <property type="entry name" value="P-loop containing nucleotide triphosphate hydrolases"/>
    <property type="match status" value="2"/>
</dbReference>
<dbReference type="SUPFAM" id="SSF158702">
    <property type="entry name" value="Sec63 N-terminal domain-like"/>
    <property type="match status" value="1"/>
</dbReference>
<dbReference type="Gene3D" id="1.10.3380.20">
    <property type="match status" value="1"/>
</dbReference>
<proteinExistence type="predicted"/>
<dbReference type="InterPro" id="IPR046931">
    <property type="entry name" value="HTH_61"/>
</dbReference>
<reference evidence="12" key="1">
    <citation type="journal article" date="2008" name="Nat. Genet.">
        <title>The Pristionchus pacificus genome provides a unique perspective on nematode lifestyle and parasitism.</title>
        <authorList>
            <person name="Dieterich C."/>
            <person name="Clifton S.W."/>
            <person name="Schuster L.N."/>
            <person name="Chinwalla A."/>
            <person name="Delehaunty K."/>
            <person name="Dinkelacker I."/>
            <person name="Fulton L."/>
            <person name="Fulton R."/>
            <person name="Godfrey J."/>
            <person name="Minx P."/>
            <person name="Mitreva M."/>
            <person name="Roeseler W."/>
            <person name="Tian H."/>
            <person name="Witte H."/>
            <person name="Yang S.P."/>
            <person name="Wilson R.K."/>
            <person name="Sommer R.J."/>
        </authorList>
    </citation>
    <scope>NUCLEOTIDE SEQUENCE [LARGE SCALE GENOMIC DNA]</scope>
    <source>
        <strain evidence="12">PS312</strain>
    </source>
</reference>
<dbReference type="PROSITE" id="PS51192">
    <property type="entry name" value="HELICASE_ATP_BIND_1"/>
    <property type="match status" value="1"/>
</dbReference>
<dbReference type="Proteomes" id="UP000005239">
    <property type="component" value="Unassembled WGS sequence"/>
</dbReference>
<evidence type="ECO:0000256" key="7">
    <source>
        <dbReference type="ARBA" id="ARBA00023204"/>
    </source>
</evidence>
<gene>
    <name evidence="11" type="primary">WBGene00092301</name>
</gene>
<accession>A0A2A6CDQ0</accession>
<protein>
    <submittedName>
        <fullName evidence="11">Helq-1</fullName>
    </submittedName>
</protein>
<feature type="region of interest" description="Disordered" evidence="10">
    <location>
        <begin position="1"/>
        <end position="128"/>
    </location>
</feature>
<evidence type="ECO:0000256" key="10">
    <source>
        <dbReference type="SAM" id="MobiDB-lite"/>
    </source>
</evidence>
<dbReference type="InterPro" id="IPR011545">
    <property type="entry name" value="DEAD/DEAH_box_helicase_dom"/>
</dbReference>
<dbReference type="InterPro" id="IPR014001">
    <property type="entry name" value="Helicase_ATP-bd"/>
</dbReference>
<dbReference type="GO" id="GO:0017116">
    <property type="term" value="F:single-stranded DNA helicase activity"/>
    <property type="evidence" value="ECO:0007669"/>
    <property type="project" value="EnsemblMetazoa"/>
</dbReference>
<dbReference type="CDD" id="cd18026">
    <property type="entry name" value="DEXHc_POLQ-like"/>
    <property type="match status" value="1"/>
</dbReference>
<dbReference type="GO" id="GO:0045003">
    <property type="term" value="P:double-strand break repair via synthesis-dependent strand annealing"/>
    <property type="evidence" value="ECO:0007669"/>
    <property type="project" value="EnsemblMetazoa"/>
</dbReference>
<evidence type="ECO:0000256" key="2">
    <source>
        <dbReference type="ARBA" id="ARBA00022741"/>
    </source>
</evidence>
<dbReference type="GO" id="GO:0051117">
    <property type="term" value="F:ATPase binding"/>
    <property type="evidence" value="ECO:0007669"/>
    <property type="project" value="EnsemblMetazoa"/>
</dbReference>
<evidence type="ECO:0000256" key="8">
    <source>
        <dbReference type="ARBA" id="ARBA00023242"/>
    </source>
</evidence>
<dbReference type="GO" id="GO:0005524">
    <property type="term" value="F:ATP binding"/>
    <property type="evidence" value="ECO:0007669"/>
    <property type="project" value="UniProtKB-KW"/>
</dbReference>
<keyword evidence="3" id="KW-0227">DNA damage</keyword>